<reference evidence="2 3" key="1">
    <citation type="journal article" date="2012" name="J. Bacteriol.">
        <title>Complete Genome Sequence of Flavobacterium indicum GPSTA100-9T, Isolated from Warm Spring Water.</title>
        <authorList>
            <person name="Barbier P."/>
            <person name="Houel A."/>
            <person name="Loux V."/>
            <person name="Poulain J."/>
            <person name="Bernardet J.F."/>
            <person name="Touchon M."/>
            <person name="Duchaud E."/>
        </authorList>
    </citation>
    <scope>NUCLEOTIDE SEQUENCE [LARGE SCALE GENOMIC DNA]</scope>
    <source>
        <strain evidence="3">DSM 17447 / CIP 109464 / GPTSA100-9</strain>
    </source>
</reference>
<dbReference type="OrthoDB" id="9807923at2"/>
<feature type="compositionally biased region" description="Polar residues" evidence="1">
    <location>
        <begin position="341"/>
        <end position="351"/>
    </location>
</feature>
<dbReference type="Gene3D" id="3.20.80.10">
    <property type="entry name" value="Regulatory factor, effector binding domain"/>
    <property type="match status" value="1"/>
</dbReference>
<accession>H8XPC2</accession>
<sequence length="360" mass="41518">MKLVKYFALLFLLFLLAFVVFVATQPATYKITKSKEIIMPPSQVFEYVNDYSNWIDWQQFETSEDFKYTISSNPIGEKAYVKWDDTNLIATKFAHKDSIAQDYIEKDNKQSLHWKFIKVKSGTLANVTIQGELSFKEKIYSVLNGGITSYVGPQIEDGLTKINNYLVNELGNFKIDVHGLVVRPETNFIEQKDSCLTKDFNKKSKTLLTSMKSFIKNNNIQTLGVPFVIFHNNPNTSFIKYSMCVPVKDEILTTPESQIQGNHYDEFLAVKTILRGDYSHTKQAWSKARQFIYKNKFTEDKNGTYIGIYKRALPEVKEPSKWETEIYIPVVKRKPKKRIVNDSTKTNSETAPTIPENSIK</sequence>
<evidence type="ECO:0000313" key="2">
    <source>
        <dbReference type="EMBL" id="CCG53196.1"/>
    </source>
</evidence>
<dbReference type="AlphaFoldDB" id="H8XPC2"/>
<dbReference type="eggNOG" id="COG4978">
    <property type="taxonomic scope" value="Bacteria"/>
</dbReference>
<dbReference type="Proteomes" id="UP000007599">
    <property type="component" value="Chromosome I"/>
</dbReference>
<name>H8XPC2_FLAIG</name>
<dbReference type="SUPFAM" id="SSF55136">
    <property type="entry name" value="Probable bacterial effector-binding domain"/>
    <property type="match status" value="1"/>
</dbReference>
<reference evidence="3" key="2">
    <citation type="submission" date="2012-03" db="EMBL/GenBank/DDBJ databases">
        <title>Complete genome sequence of Flavobacterium indicum GPTSA100-9T, isolated from warm spring water.</title>
        <authorList>
            <person name="Barbier P."/>
            <person name="Houel A."/>
            <person name="Loux V."/>
            <person name="Poulain J."/>
            <person name="Bernardet J.-F."/>
            <person name="Touchon M."/>
            <person name="Duchaud E."/>
        </authorList>
    </citation>
    <scope>NUCLEOTIDE SEQUENCE [LARGE SCALE GENOMIC DNA]</scope>
    <source>
        <strain evidence="3">DSM 17447 / CIP 109464 / GPTSA100-9</strain>
    </source>
</reference>
<dbReference type="EMBL" id="HE774682">
    <property type="protein sequence ID" value="CCG53196.1"/>
    <property type="molecule type" value="Genomic_DNA"/>
</dbReference>
<gene>
    <name evidence="2" type="ordered locus">KQS_06165</name>
</gene>
<dbReference type="HOGENOM" id="CLU_065770_1_0_10"/>
<evidence type="ECO:0000313" key="3">
    <source>
        <dbReference type="Proteomes" id="UP000007599"/>
    </source>
</evidence>
<protein>
    <recommendedName>
        <fullName evidence="4">Bacterial transcription activator effector binding domain-containing protein</fullName>
    </recommendedName>
</protein>
<dbReference type="InterPro" id="IPR011256">
    <property type="entry name" value="Reg_factor_effector_dom_sf"/>
</dbReference>
<dbReference type="KEGG" id="fin:KQS_06165"/>
<keyword evidence="3" id="KW-1185">Reference proteome</keyword>
<proteinExistence type="predicted"/>
<evidence type="ECO:0000256" key="1">
    <source>
        <dbReference type="SAM" id="MobiDB-lite"/>
    </source>
</evidence>
<dbReference type="RefSeq" id="WP_014388322.1">
    <property type="nucleotide sequence ID" value="NC_017025.1"/>
</dbReference>
<organism evidence="2 3">
    <name type="scientific">Flavobacterium indicum (strain DSM 17447 / CIP 109464 / GPTSA100-9)</name>
    <dbReference type="NCBI Taxonomy" id="1094466"/>
    <lineage>
        <taxon>Bacteria</taxon>
        <taxon>Pseudomonadati</taxon>
        <taxon>Bacteroidota</taxon>
        <taxon>Flavobacteriia</taxon>
        <taxon>Flavobacteriales</taxon>
        <taxon>Flavobacteriaceae</taxon>
        <taxon>Flavobacterium</taxon>
    </lineage>
</organism>
<dbReference type="PATRIC" id="fig|1094466.5.peg.1213"/>
<dbReference type="SUPFAM" id="SSF55961">
    <property type="entry name" value="Bet v1-like"/>
    <property type="match status" value="1"/>
</dbReference>
<evidence type="ECO:0008006" key="4">
    <source>
        <dbReference type="Google" id="ProtNLM"/>
    </source>
</evidence>
<feature type="region of interest" description="Disordered" evidence="1">
    <location>
        <begin position="338"/>
        <end position="360"/>
    </location>
</feature>
<dbReference type="STRING" id="1094466.KQS_06165"/>